<protein>
    <submittedName>
        <fullName evidence="2">Uncharacterized protein</fullName>
    </submittedName>
</protein>
<feature type="region of interest" description="Disordered" evidence="1">
    <location>
        <begin position="13"/>
        <end position="80"/>
    </location>
</feature>
<proteinExistence type="predicted"/>
<evidence type="ECO:0000313" key="3">
    <source>
        <dbReference type="Proteomes" id="UP001372834"/>
    </source>
</evidence>
<feature type="compositionally biased region" description="Basic and acidic residues" evidence="1">
    <location>
        <begin position="68"/>
        <end position="80"/>
    </location>
</feature>
<evidence type="ECO:0000313" key="2">
    <source>
        <dbReference type="EMBL" id="KAK6644214.1"/>
    </source>
</evidence>
<name>A0AAN8XNN1_POLSC</name>
<comment type="caution">
    <text evidence="2">The sequence shown here is derived from an EMBL/GenBank/DDBJ whole genome shotgun (WGS) entry which is preliminary data.</text>
</comment>
<dbReference type="AlphaFoldDB" id="A0AAN8XNN1"/>
<dbReference type="EMBL" id="JAWJWE010000001">
    <property type="protein sequence ID" value="KAK6644214.1"/>
    <property type="molecule type" value="Genomic_DNA"/>
</dbReference>
<reference evidence="2 3" key="1">
    <citation type="submission" date="2023-10" db="EMBL/GenBank/DDBJ databases">
        <title>Genomes of two closely related lineages of the louse Polyplax serrata with different host specificities.</title>
        <authorList>
            <person name="Martinu J."/>
            <person name="Tarabai H."/>
            <person name="Stefka J."/>
            <person name="Hypsa V."/>
        </authorList>
    </citation>
    <scope>NUCLEOTIDE SEQUENCE [LARGE SCALE GENOMIC DNA]</scope>
    <source>
        <strain evidence="2">HR10_N</strain>
    </source>
</reference>
<dbReference type="Proteomes" id="UP001372834">
    <property type="component" value="Unassembled WGS sequence"/>
</dbReference>
<feature type="compositionally biased region" description="Basic and acidic residues" evidence="1">
    <location>
        <begin position="20"/>
        <end position="30"/>
    </location>
</feature>
<feature type="compositionally biased region" description="Basic and acidic residues" evidence="1">
    <location>
        <begin position="45"/>
        <end position="56"/>
    </location>
</feature>
<sequence>MHEDIMYVMEFRFLTTGTDSDARTERKKGPDEDDEEDDDDDDDEDYRKSGDREETGTHAVSPAAYSAEKPRNPREDGRLR</sequence>
<accession>A0AAN8XNN1</accession>
<organism evidence="2 3">
    <name type="scientific">Polyplax serrata</name>
    <name type="common">Common mouse louse</name>
    <dbReference type="NCBI Taxonomy" id="468196"/>
    <lineage>
        <taxon>Eukaryota</taxon>
        <taxon>Metazoa</taxon>
        <taxon>Ecdysozoa</taxon>
        <taxon>Arthropoda</taxon>
        <taxon>Hexapoda</taxon>
        <taxon>Insecta</taxon>
        <taxon>Pterygota</taxon>
        <taxon>Neoptera</taxon>
        <taxon>Paraneoptera</taxon>
        <taxon>Psocodea</taxon>
        <taxon>Troctomorpha</taxon>
        <taxon>Phthiraptera</taxon>
        <taxon>Anoplura</taxon>
        <taxon>Polyplacidae</taxon>
        <taxon>Polyplax</taxon>
    </lineage>
</organism>
<evidence type="ECO:0000256" key="1">
    <source>
        <dbReference type="SAM" id="MobiDB-lite"/>
    </source>
</evidence>
<feature type="compositionally biased region" description="Acidic residues" evidence="1">
    <location>
        <begin position="31"/>
        <end position="44"/>
    </location>
</feature>
<gene>
    <name evidence="2" type="ORF">RUM43_000481</name>
</gene>